<dbReference type="PRINTS" id="PR00050">
    <property type="entry name" value="COLDSHOCK"/>
</dbReference>
<reference evidence="3" key="1">
    <citation type="journal article" date="2019" name="Int. J. Syst. Evol. Microbiol.">
        <title>The Global Catalogue of Microorganisms (GCM) 10K type strain sequencing project: providing services to taxonomists for standard genome sequencing and annotation.</title>
        <authorList>
            <consortium name="The Broad Institute Genomics Platform"/>
            <consortium name="The Broad Institute Genome Sequencing Center for Infectious Disease"/>
            <person name="Wu L."/>
            <person name="Ma J."/>
        </authorList>
    </citation>
    <scope>NUCLEOTIDE SEQUENCE [LARGE SCALE GENOMIC DNA]</scope>
    <source>
        <strain evidence="3">JCM 13004</strain>
    </source>
</reference>
<comment type="caution">
    <text evidence="2">The sequence shown here is derived from an EMBL/GenBank/DDBJ whole genome shotgun (WGS) entry which is preliminary data.</text>
</comment>
<protein>
    <submittedName>
        <fullName evidence="2">Cold shock domain-containing protein</fullName>
    </submittedName>
</protein>
<proteinExistence type="predicted"/>
<dbReference type="Proteomes" id="UP001500037">
    <property type="component" value="Unassembled WGS sequence"/>
</dbReference>
<keyword evidence="3" id="KW-1185">Reference proteome</keyword>
<dbReference type="RefSeq" id="WP_344438470.1">
    <property type="nucleotide sequence ID" value="NZ_BAAALF010000004.1"/>
</dbReference>
<sequence>MVATGRVVKFDEVRGYGFIAPDGGGGDVFLHVNDLLVDKSLIGPGVHVRFDLEDGDRGRKASAVALVEHAAATTARSHAAADPRSGQDEVTCEVLSVQEFSDEVTEALLAGSPSLTGEQILAVRRQLVRLAMAHRWVDA</sequence>
<evidence type="ECO:0000259" key="1">
    <source>
        <dbReference type="PROSITE" id="PS51857"/>
    </source>
</evidence>
<dbReference type="Pfam" id="PF00313">
    <property type="entry name" value="CSD"/>
    <property type="match status" value="1"/>
</dbReference>
<dbReference type="InterPro" id="IPR012340">
    <property type="entry name" value="NA-bd_OB-fold"/>
</dbReference>
<accession>A0ABP4GH52</accession>
<dbReference type="SMART" id="SM00357">
    <property type="entry name" value="CSP"/>
    <property type="match status" value="1"/>
</dbReference>
<name>A0ABP4GH52_9ACTN</name>
<evidence type="ECO:0000313" key="3">
    <source>
        <dbReference type="Proteomes" id="UP001500037"/>
    </source>
</evidence>
<gene>
    <name evidence="2" type="ORF">GCM10009665_04930</name>
</gene>
<organism evidence="2 3">
    <name type="scientific">Kitasatospora nipponensis</name>
    <dbReference type="NCBI Taxonomy" id="258049"/>
    <lineage>
        <taxon>Bacteria</taxon>
        <taxon>Bacillati</taxon>
        <taxon>Actinomycetota</taxon>
        <taxon>Actinomycetes</taxon>
        <taxon>Kitasatosporales</taxon>
        <taxon>Streptomycetaceae</taxon>
        <taxon>Kitasatospora</taxon>
    </lineage>
</organism>
<dbReference type="Gene3D" id="2.40.50.140">
    <property type="entry name" value="Nucleic acid-binding proteins"/>
    <property type="match status" value="1"/>
</dbReference>
<dbReference type="SUPFAM" id="SSF50249">
    <property type="entry name" value="Nucleic acid-binding proteins"/>
    <property type="match status" value="1"/>
</dbReference>
<dbReference type="CDD" id="cd04458">
    <property type="entry name" value="CSP_CDS"/>
    <property type="match status" value="1"/>
</dbReference>
<dbReference type="InterPro" id="IPR002059">
    <property type="entry name" value="CSP_DNA-bd"/>
</dbReference>
<dbReference type="PROSITE" id="PS51857">
    <property type="entry name" value="CSD_2"/>
    <property type="match status" value="1"/>
</dbReference>
<evidence type="ECO:0000313" key="2">
    <source>
        <dbReference type="EMBL" id="GAA1218054.1"/>
    </source>
</evidence>
<dbReference type="InterPro" id="IPR011129">
    <property type="entry name" value="CSD"/>
</dbReference>
<feature type="domain" description="CSD" evidence="1">
    <location>
        <begin position="2"/>
        <end position="66"/>
    </location>
</feature>
<dbReference type="EMBL" id="BAAALF010000004">
    <property type="protein sequence ID" value="GAA1218054.1"/>
    <property type="molecule type" value="Genomic_DNA"/>
</dbReference>